<dbReference type="VEuPathDB" id="VectorBase:GPPI026924"/>
<sequence length="209" mass="23620">MVVPMYDAVDDCTEEVNEDYKDFVVNRKEIRIVHNISNLRFIGNGNRIRIENNAGDLLVIGNKTALRVQKNRGRIKYIGNEGRINLGKESIQQSVDYIGCKGILKICDFFLCQKHRQPSDSLNTHAAKARDQTSSKVAKKSQTFGAYHFSLLNQKIDELTIHKKIPVKTISSDLKTNPTIVQNIGNVNIENACNIYITSHVDNVMSQIM</sequence>
<dbReference type="STRING" id="67801.A0A1B0BDW0"/>
<evidence type="ECO:0000313" key="2">
    <source>
        <dbReference type="Proteomes" id="UP000092460"/>
    </source>
</evidence>
<protein>
    <submittedName>
        <fullName evidence="1">Uncharacterized protein</fullName>
    </submittedName>
</protein>
<dbReference type="EMBL" id="JXJN01012717">
    <property type="status" value="NOT_ANNOTATED_CDS"/>
    <property type="molecule type" value="Genomic_DNA"/>
</dbReference>
<keyword evidence="2" id="KW-1185">Reference proteome</keyword>
<dbReference type="AlphaFoldDB" id="A0A1B0BDW0"/>
<accession>A0A1B0BDW0</accession>
<organism evidence="1 2">
    <name type="scientific">Glossina palpalis gambiensis</name>
    <dbReference type="NCBI Taxonomy" id="67801"/>
    <lineage>
        <taxon>Eukaryota</taxon>
        <taxon>Metazoa</taxon>
        <taxon>Ecdysozoa</taxon>
        <taxon>Arthropoda</taxon>
        <taxon>Hexapoda</taxon>
        <taxon>Insecta</taxon>
        <taxon>Pterygota</taxon>
        <taxon>Neoptera</taxon>
        <taxon>Endopterygota</taxon>
        <taxon>Diptera</taxon>
        <taxon>Brachycera</taxon>
        <taxon>Muscomorpha</taxon>
        <taxon>Hippoboscoidea</taxon>
        <taxon>Glossinidae</taxon>
        <taxon>Glossina</taxon>
    </lineage>
</organism>
<reference evidence="1" key="2">
    <citation type="submission" date="2020-05" db="UniProtKB">
        <authorList>
            <consortium name="EnsemblMetazoa"/>
        </authorList>
    </citation>
    <scope>IDENTIFICATION</scope>
    <source>
        <strain evidence="1">IAEA</strain>
    </source>
</reference>
<proteinExistence type="predicted"/>
<evidence type="ECO:0000313" key="1">
    <source>
        <dbReference type="EnsemblMetazoa" id="GPPI026924-PA"/>
    </source>
</evidence>
<dbReference type="EnsemblMetazoa" id="GPPI026924-RA">
    <property type="protein sequence ID" value="GPPI026924-PA"/>
    <property type="gene ID" value="GPPI026924"/>
</dbReference>
<name>A0A1B0BDW0_9MUSC</name>
<reference evidence="2" key="1">
    <citation type="submission" date="2015-01" db="EMBL/GenBank/DDBJ databases">
        <authorList>
            <person name="Aksoy S."/>
            <person name="Warren W."/>
            <person name="Wilson R.K."/>
        </authorList>
    </citation>
    <scope>NUCLEOTIDE SEQUENCE [LARGE SCALE GENOMIC DNA]</scope>
    <source>
        <strain evidence="2">IAEA</strain>
    </source>
</reference>
<dbReference type="Proteomes" id="UP000092460">
    <property type="component" value="Unassembled WGS sequence"/>
</dbReference>